<proteinExistence type="predicted"/>
<dbReference type="RefSeq" id="WP_206091091.1">
    <property type="nucleotide sequence ID" value="NZ_CP065053.1"/>
</dbReference>
<gene>
    <name evidence="1" type="ORF">IV454_08325</name>
</gene>
<name>A0AA48WFH9_9BURK</name>
<dbReference type="EMBL" id="CP065053">
    <property type="protein sequence ID" value="QPI51506.1"/>
    <property type="molecule type" value="Genomic_DNA"/>
</dbReference>
<organism evidence="1 2">
    <name type="scientific">Massilia antarctica</name>
    <dbReference type="NCBI Taxonomy" id="2765360"/>
    <lineage>
        <taxon>Bacteria</taxon>
        <taxon>Pseudomonadati</taxon>
        <taxon>Pseudomonadota</taxon>
        <taxon>Betaproteobacteria</taxon>
        <taxon>Burkholderiales</taxon>
        <taxon>Oxalobacteraceae</taxon>
        <taxon>Telluria group</taxon>
        <taxon>Massilia</taxon>
    </lineage>
</organism>
<evidence type="ECO:0000313" key="1">
    <source>
        <dbReference type="EMBL" id="QPI51506.1"/>
    </source>
</evidence>
<dbReference type="Proteomes" id="UP000662888">
    <property type="component" value="Chromosome"/>
</dbReference>
<keyword evidence="2" id="KW-1185">Reference proteome</keyword>
<evidence type="ECO:0000313" key="2">
    <source>
        <dbReference type="Proteomes" id="UP000662888"/>
    </source>
</evidence>
<reference evidence="1 2" key="1">
    <citation type="submission" date="2020-11" db="EMBL/GenBank/DDBJ databases">
        <authorList>
            <person name="Sun Q."/>
        </authorList>
    </citation>
    <scope>NUCLEOTIDE SEQUENCE [LARGE SCALE GENOMIC DNA]</scope>
    <source>
        <strain evidence="1 2">P8398</strain>
    </source>
</reference>
<sequence length="137" mass="14376">MLPANIASLKQQGELVAAEFLQEVLSEKMATLAIKVSQSELAEKFAALDTNVTSSLQRIQIQLDEKKTIGGWMKDIGTAFVSSPALAAIVGSILTGYVGLAKLTATTEKAVGIGANPAHKPALGEPVFTPSAPQERE</sequence>
<accession>A0AA48WFH9</accession>
<protein>
    <submittedName>
        <fullName evidence="1">Uncharacterized protein</fullName>
    </submittedName>
</protein>